<keyword evidence="5" id="KW-1185">Reference proteome</keyword>
<dbReference type="AlphaFoldDB" id="A0A9W8DLC0"/>
<dbReference type="Gene3D" id="2.130.10.10">
    <property type="entry name" value="YVTN repeat-like/Quinoprotein amine dehydrogenase"/>
    <property type="match status" value="1"/>
</dbReference>
<evidence type="ECO:0000313" key="4">
    <source>
        <dbReference type="EMBL" id="KAJ1914993.1"/>
    </source>
</evidence>
<dbReference type="PANTHER" id="PTHR19919">
    <property type="entry name" value="WD REPEAT CONTAINING PROTEIN"/>
    <property type="match status" value="1"/>
</dbReference>
<comment type="caution">
    <text evidence="4">The sequence shown here is derived from an EMBL/GenBank/DDBJ whole genome shotgun (WGS) entry which is preliminary data.</text>
</comment>
<dbReference type="InterPro" id="IPR036322">
    <property type="entry name" value="WD40_repeat_dom_sf"/>
</dbReference>
<feature type="repeat" description="WD" evidence="3">
    <location>
        <begin position="278"/>
        <end position="320"/>
    </location>
</feature>
<accession>A0A9W8DLC0</accession>
<proteinExistence type="predicted"/>
<name>A0A9W8DLC0_9FUNG</name>
<organism evidence="4 5">
    <name type="scientific">Mycoemilia scoparia</name>
    <dbReference type="NCBI Taxonomy" id="417184"/>
    <lineage>
        <taxon>Eukaryota</taxon>
        <taxon>Fungi</taxon>
        <taxon>Fungi incertae sedis</taxon>
        <taxon>Zoopagomycota</taxon>
        <taxon>Kickxellomycotina</taxon>
        <taxon>Kickxellomycetes</taxon>
        <taxon>Kickxellales</taxon>
        <taxon>Kickxellaceae</taxon>
        <taxon>Mycoemilia</taxon>
    </lineage>
</organism>
<dbReference type="PROSITE" id="PS50294">
    <property type="entry name" value="WD_REPEATS_REGION"/>
    <property type="match status" value="1"/>
</dbReference>
<protein>
    <recommendedName>
        <fullName evidence="6">WD40 repeat-like protein</fullName>
    </recommendedName>
</protein>
<gene>
    <name evidence="4" type="ORF">H4219_004537</name>
</gene>
<dbReference type="InterPro" id="IPR015943">
    <property type="entry name" value="WD40/YVTN_repeat-like_dom_sf"/>
</dbReference>
<dbReference type="PROSITE" id="PS50082">
    <property type="entry name" value="WD_REPEATS_2"/>
    <property type="match status" value="1"/>
</dbReference>
<dbReference type="SUPFAM" id="SSF50978">
    <property type="entry name" value="WD40 repeat-like"/>
    <property type="match status" value="1"/>
</dbReference>
<evidence type="ECO:0000256" key="1">
    <source>
        <dbReference type="ARBA" id="ARBA00022574"/>
    </source>
</evidence>
<evidence type="ECO:0000256" key="3">
    <source>
        <dbReference type="PROSITE-ProRule" id="PRU00221"/>
    </source>
</evidence>
<dbReference type="EMBL" id="JANBPU010000168">
    <property type="protein sequence ID" value="KAJ1914993.1"/>
    <property type="molecule type" value="Genomic_DNA"/>
</dbReference>
<keyword evidence="2" id="KW-0677">Repeat</keyword>
<dbReference type="InterPro" id="IPR001680">
    <property type="entry name" value="WD40_rpt"/>
</dbReference>
<evidence type="ECO:0000313" key="5">
    <source>
        <dbReference type="Proteomes" id="UP001150538"/>
    </source>
</evidence>
<dbReference type="OrthoDB" id="1284551at2759"/>
<reference evidence="4" key="1">
    <citation type="submission" date="2022-07" db="EMBL/GenBank/DDBJ databases">
        <title>Phylogenomic reconstructions and comparative analyses of Kickxellomycotina fungi.</title>
        <authorList>
            <person name="Reynolds N.K."/>
            <person name="Stajich J.E."/>
            <person name="Barry K."/>
            <person name="Grigoriev I.V."/>
            <person name="Crous P."/>
            <person name="Smith M.E."/>
        </authorList>
    </citation>
    <scope>NUCLEOTIDE SEQUENCE</scope>
    <source>
        <strain evidence="4">NBRC 100468</strain>
    </source>
</reference>
<dbReference type="Pfam" id="PF00400">
    <property type="entry name" value="WD40"/>
    <property type="match status" value="1"/>
</dbReference>
<evidence type="ECO:0008006" key="6">
    <source>
        <dbReference type="Google" id="ProtNLM"/>
    </source>
</evidence>
<dbReference type="InterPro" id="IPR019775">
    <property type="entry name" value="WD40_repeat_CS"/>
</dbReference>
<sequence length="402" mass="43916">MGSLVEGQTNKLTIAQLSPHHTSEAKTYKPDFETMAEADIDFPMSKVMWQRYKIGISDPNLLATSTNCIRLWRYDNNPNTSGNTPGQLQQVAELRGKDEYGPPLTSFDWNDVDPRILITSSIDTTCTVWDITTQKLKAQLIAHDREVFDVGFFTGSLDCFASVGGDGSVRSFDMRSLEHCSILYEVRAAVAPPPPMSGSGSNASSSAISMSNNNTPPLHQQQYLGGGKKMPKVTSFTPPLMRIACHPTDPNYIATFALDAGVASILDVRVPGIPVLQLIGHKAPIQGITWSPNHRYRICTVGADNNVFVWDIQKSLIIRDQQQRQEAHDAMNQLKTSGGVYPNDVAGGAGAQPTISLKQRSVAVDPSLTYGARMPVSSVSWSTIATEWIGITFGRTFQALQL</sequence>
<dbReference type="InterPro" id="IPR045159">
    <property type="entry name" value="DCAF7-like"/>
</dbReference>
<keyword evidence="1 3" id="KW-0853">WD repeat</keyword>
<dbReference type="PROSITE" id="PS00678">
    <property type="entry name" value="WD_REPEATS_1"/>
    <property type="match status" value="1"/>
</dbReference>
<dbReference type="SMART" id="SM00320">
    <property type="entry name" value="WD40"/>
    <property type="match status" value="3"/>
</dbReference>
<dbReference type="Proteomes" id="UP001150538">
    <property type="component" value="Unassembled WGS sequence"/>
</dbReference>
<evidence type="ECO:0000256" key="2">
    <source>
        <dbReference type="ARBA" id="ARBA00022737"/>
    </source>
</evidence>